<protein>
    <recommendedName>
        <fullName evidence="2">Dipeptidase</fullName>
        <ecNumber evidence="2">3.4.13.19</ecNumber>
    </recommendedName>
</protein>
<dbReference type="VEuPathDB" id="FungiDB:PV08_00209"/>
<dbReference type="AlphaFoldDB" id="A0A0D2BM19"/>
<evidence type="ECO:0000256" key="2">
    <source>
        <dbReference type="RuleBase" id="RU341113"/>
    </source>
</evidence>
<dbReference type="GeneID" id="27327292"/>
<dbReference type="PANTHER" id="PTHR10443:SF12">
    <property type="entry name" value="DIPEPTIDASE"/>
    <property type="match status" value="1"/>
</dbReference>
<dbReference type="SUPFAM" id="SSF51556">
    <property type="entry name" value="Metallo-dependent hydrolases"/>
    <property type="match status" value="1"/>
</dbReference>
<keyword evidence="2" id="KW-0645">Protease</keyword>
<dbReference type="Gene3D" id="3.20.20.140">
    <property type="entry name" value="Metal-dependent hydrolases"/>
    <property type="match status" value="1"/>
</dbReference>
<keyword evidence="2" id="KW-0378">Hydrolase</keyword>
<evidence type="ECO:0000256" key="3">
    <source>
        <dbReference type="SAM" id="Phobius"/>
    </source>
</evidence>
<comment type="cofactor">
    <cofactor evidence="2">
        <name>Zn(2+)</name>
        <dbReference type="ChEBI" id="CHEBI:29105"/>
    </cofactor>
</comment>
<dbReference type="GO" id="GO:0070573">
    <property type="term" value="F:metallodipeptidase activity"/>
    <property type="evidence" value="ECO:0007669"/>
    <property type="project" value="InterPro"/>
</dbReference>
<keyword evidence="2" id="KW-0862">Zinc</keyword>
<dbReference type="OrthoDB" id="445695at2759"/>
<sequence>MSGISEHPTTGVNVDGIANINPATTSQALVLRNSRPQGLRKYLYSCLVGSVAIFTTLYQTGTGLSLFGPRFDATDHAGRTKHVLSTTPLVDGHNDLPYILRQELKNRIYDPRFDFRGHLLSHTDLSKIRTGQLGGQFWSVYMECAAEGVPQLEEPTWVVRDTLEQIDVIKRLIEQQSNDLQFCTTPTCVRDAFSAGKIASMIGIEGSHQIGNSIATLRQMFELGARYMTITHNCDTPFATAATTVAQGNGDLGLTPLGQKLIEEMNRLGMLVDLSHVSPETMRDVLRVTRAPVMFSHSGAFGMTRHLRNAPDDVLVSLKSNGGVIMVPFVSYFLNKDHPEDASIHDVADQILYIAGLIGWDHVGIGSDFDGTVDLPRGLEDASKYPELIQLLMKRGATDRQIRLLAGDNILRVWSHVEKYAQKARSRMQQLPVEDVWEGRKWFHGNDQHLPPMFRDSKKERRDSF</sequence>
<dbReference type="Pfam" id="PF01244">
    <property type="entry name" value="Peptidase_M19"/>
    <property type="match status" value="1"/>
</dbReference>
<evidence type="ECO:0000313" key="4">
    <source>
        <dbReference type="EMBL" id="KIW19635.1"/>
    </source>
</evidence>
<comment type="catalytic activity">
    <reaction evidence="2">
        <text>an L-aminoacyl-L-amino acid + H2O = 2 an L-alpha-amino acid</text>
        <dbReference type="Rhea" id="RHEA:48940"/>
        <dbReference type="ChEBI" id="CHEBI:15377"/>
        <dbReference type="ChEBI" id="CHEBI:59869"/>
        <dbReference type="ChEBI" id="CHEBI:77460"/>
        <dbReference type="EC" id="3.4.13.19"/>
    </reaction>
</comment>
<dbReference type="GO" id="GO:0006508">
    <property type="term" value="P:proteolysis"/>
    <property type="evidence" value="ECO:0007669"/>
    <property type="project" value="UniProtKB-KW"/>
</dbReference>
<name>A0A0D2BM19_9EURO</name>
<keyword evidence="3" id="KW-1133">Transmembrane helix</keyword>
<dbReference type="EC" id="3.4.13.19" evidence="2"/>
<keyword evidence="2" id="KW-0479">Metal-binding</keyword>
<reference evidence="4 5" key="1">
    <citation type="submission" date="2015-01" db="EMBL/GenBank/DDBJ databases">
        <title>The Genome Sequence of Exophiala spinifera CBS89968.</title>
        <authorList>
            <consortium name="The Broad Institute Genomics Platform"/>
            <person name="Cuomo C."/>
            <person name="de Hoog S."/>
            <person name="Gorbushina A."/>
            <person name="Stielow B."/>
            <person name="Teixiera M."/>
            <person name="Abouelleil A."/>
            <person name="Chapman S.B."/>
            <person name="Priest M."/>
            <person name="Young S.K."/>
            <person name="Wortman J."/>
            <person name="Nusbaum C."/>
            <person name="Birren B."/>
        </authorList>
    </citation>
    <scope>NUCLEOTIDE SEQUENCE [LARGE SCALE GENOMIC DNA]</scope>
    <source>
        <strain evidence="4 5">CBS 89968</strain>
    </source>
</reference>
<dbReference type="InterPro" id="IPR008257">
    <property type="entry name" value="Pept_M19"/>
</dbReference>
<accession>A0A0D2BM19</accession>
<keyword evidence="3" id="KW-0812">Transmembrane</keyword>
<dbReference type="GO" id="GO:0046872">
    <property type="term" value="F:metal ion binding"/>
    <property type="evidence" value="ECO:0007669"/>
    <property type="project" value="UniProtKB-UniRule"/>
</dbReference>
<dbReference type="InterPro" id="IPR032466">
    <property type="entry name" value="Metal_Hydrolase"/>
</dbReference>
<dbReference type="CDD" id="cd01301">
    <property type="entry name" value="rDP_like"/>
    <property type="match status" value="1"/>
</dbReference>
<keyword evidence="2" id="KW-0482">Metalloprotease</keyword>
<dbReference type="Proteomes" id="UP000053328">
    <property type="component" value="Unassembled WGS sequence"/>
</dbReference>
<evidence type="ECO:0000256" key="1">
    <source>
        <dbReference type="ARBA" id="ARBA00022997"/>
    </source>
</evidence>
<dbReference type="RefSeq" id="XP_016239851.1">
    <property type="nucleotide sequence ID" value="XM_016374575.1"/>
</dbReference>
<dbReference type="PANTHER" id="PTHR10443">
    <property type="entry name" value="MICROSOMAL DIPEPTIDASE"/>
    <property type="match status" value="1"/>
</dbReference>
<keyword evidence="1 2" id="KW-0224">Dipeptidase</keyword>
<keyword evidence="3" id="KW-0472">Membrane</keyword>
<evidence type="ECO:0000313" key="5">
    <source>
        <dbReference type="Proteomes" id="UP000053328"/>
    </source>
</evidence>
<dbReference type="PROSITE" id="PS51365">
    <property type="entry name" value="RENAL_DIPEPTIDASE_2"/>
    <property type="match status" value="1"/>
</dbReference>
<dbReference type="EMBL" id="KN847492">
    <property type="protein sequence ID" value="KIW19635.1"/>
    <property type="molecule type" value="Genomic_DNA"/>
</dbReference>
<dbReference type="STRING" id="91928.A0A0D2BM19"/>
<keyword evidence="5" id="KW-1185">Reference proteome</keyword>
<comment type="similarity">
    <text evidence="2">Belongs to the metallo-dependent hydrolases superfamily. Peptidase M19 family.</text>
</comment>
<organism evidence="4 5">
    <name type="scientific">Exophiala spinifera</name>
    <dbReference type="NCBI Taxonomy" id="91928"/>
    <lineage>
        <taxon>Eukaryota</taxon>
        <taxon>Fungi</taxon>
        <taxon>Dikarya</taxon>
        <taxon>Ascomycota</taxon>
        <taxon>Pezizomycotina</taxon>
        <taxon>Eurotiomycetes</taxon>
        <taxon>Chaetothyriomycetidae</taxon>
        <taxon>Chaetothyriales</taxon>
        <taxon>Herpotrichiellaceae</taxon>
        <taxon>Exophiala</taxon>
    </lineage>
</organism>
<proteinExistence type="inferred from homology"/>
<gene>
    <name evidence="4" type="ORF">PV08_00209</name>
</gene>
<dbReference type="HOGENOM" id="CLU_031404_4_2_1"/>
<feature type="transmembrane region" description="Helical" evidence="3">
    <location>
        <begin position="42"/>
        <end position="61"/>
    </location>
</feature>